<organism evidence="1">
    <name type="scientific">Arion vulgaris</name>
    <dbReference type="NCBI Taxonomy" id="1028688"/>
    <lineage>
        <taxon>Eukaryota</taxon>
        <taxon>Metazoa</taxon>
        <taxon>Spiralia</taxon>
        <taxon>Lophotrochozoa</taxon>
        <taxon>Mollusca</taxon>
        <taxon>Gastropoda</taxon>
        <taxon>Heterobranchia</taxon>
        <taxon>Euthyneura</taxon>
        <taxon>Panpulmonata</taxon>
        <taxon>Eupulmonata</taxon>
        <taxon>Stylommatophora</taxon>
        <taxon>Helicina</taxon>
        <taxon>Arionoidea</taxon>
        <taxon>Arionidae</taxon>
        <taxon>Arion</taxon>
    </lineage>
</organism>
<dbReference type="EMBL" id="HACG01030707">
    <property type="protein sequence ID" value="CEK77572.1"/>
    <property type="molecule type" value="Transcribed_RNA"/>
</dbReference>
<sequence>MQSLGQHVINFAIAYSPFITHVQSISCITVRQYDPILLLTPVNSSWLEIIQDTIIEF</sequence>
<evidence type="ECO:0000313" key="1">
    <source>
        <dbReference type="EMBL" id="CEK77572.1"/>
    </source>
</evidence>
<proteinExistence type="predicted"/>
<protein>
    <submittedName>
        <fullName evidence="1">Uncharacterized protein</fullName>
    </submittedName>
</protein>
<accession>A0A0B7AA87</accession>
<dbReference type="AlphaFoldDB" id="A0A0B7AA87"/>
<name>A0A0B7AA87_9EUPU</name>
<reference evidence="1" key="1">
    <citation type="submission" date="2014-12" db="EMBL/GenBank/DDBJ databases">
        <title>Insight into the proteome of Arion vulgaris.</title>
        <authorList>
            <person name="Aradska J."/>
            <person name="Bulat T."/>
            <person name="Smidak R."/>
            <person name="Sarate P."/>
            <person name="Gangsoo J."/>
            <person name="Sialana F."/>
            <person name="Bilban M."/>
            <person name="Lubec G."/>
        </authorList>
    </citation>
    <scope>NUCLEOTIDE SEQUENCE</scope>
    <source>
        <tissue evidence="1">Skin</tissue>
    </source>
</reference>
<gene>
    <name evidence="1" type="primary">ORF105546</name>
</gene>